<gene>
    <name evidence="1" type="ORF">LVJ82_07925</name>
</gene>
<dbReference type="RefSeq" id="WP_058305343.1">
    <property type="nucleotide sequence ID" value="NZ_CABKVG010000006.1"/>
</dbReference>
<evidence type="ECO:0000313" key="2">
    <source>
        <dbReference type="Proteomes" id="UP000832011"/>
    </source>
</evidence>
<reference evidence="1 2" key="1">
    <citation type="journal article" date="2022" name="Res Sq">
        <title>Evolution of multicellular longitudinally dividing oral cavity symbionts (Neisseriaceae).</title>
        <authorList>
            <person name="Nyongesa S."/>
            <person name="Weber P."/>
            <person name="Bernet E."/>
            <person name="Pullido F."/>
            <person name="Nieckarz M."/>
            <person name="Delaby M."/>
            <person name="Nieves C."/>
            <person name="Viehboeck T."/>
            <person name="Krause N."/>
            <person name="Rivera-Millot A."/>
            <person name="Nakamura A."/>
            <person name="Vischer N."/>
            <person name="VanNieuwenhze M."/>
            <person name="Brun Y."/>
            <person name="Cava F."/>
            <person name="Bulgheresi S."/>
            <person name="Veyrier F."/>
        </authorList>
    </citation>
    <scope>NUCLEOTIDE SEQUENCE [LARGE SCALE GENOMIC DNA]</scope>
    <source>
        <strain evidence="1 2">SN4</strain>
    </source>
</reference>
<sequence length="342" mass="38076">MHLSLYLPGLLWPHTAATGQTPKLTATETLDNWLRFGNTTTHACSRSQLYAQCMSHSSLLAQCKQELGLPDNQAAFFCSPVLQRVDLHSMSISDGSNLNLSKREAVDICRDFNAFNADSGYKFLPYREYLWLVTCPSEPSWYLPPVCDIEGQLKTVPRPHSDDAHMVAKLQTLQAELQMLLAQHPVNKQRQATYQPEVNGVWFWRDLPSETPCSADIALMSDAPLLQGQARQQTDAPYDWAAAQAWLAEIGTPAAAHLWLNSLEAPSMFADIWGYQDAFADLNTRFLQPLDAALQNGSLKSITLITDGPQGLVCEAHKRNRLAFWKRGGDGFAHYLQAASAE</sequence>
<name>A0ABY4E555_9NEIS</name>
<evidence type="ECO:0000313" key="1">
    <source>
        <dbReference type="EMBL" id="UOO90877.1"/>
    </source>
</evidence>
<dbReference type="EMBL" id="CP091511">
    <property type="protein sequence ID" value="UOO90877.1"/>
    <property type="molecule type" value="Genomic_DNA"/>
</dbReference>
<organism evidence="1 2">
    <name type="scientific">Vitreoscilla massiliensis</name>
    <dbReference type="NCBI Taxonomy" id="1689272"/>
    <lineage>
        <taxon>Bacteria</taxon>
        <taxon>Pseudomonadati</taxon>
        <taxon>Pseudomonadota</taxon>
        <taxon>Betaproteobacteria</taxon>
        <taxon>Neisseriales</taxon>
        <taxon>Neisseriaceae</taxon>
        <taxon>Vitreoscilla</taxon>
    </lineage>
</organism>
<accession>A0ABY4E555</accession>
<proteinExistence type="predicted"/>
<protein>
    <submittedName>
        <fullName evidence="1">Uncharacterized protein</fullName>
    </submittedName>
</protein>
<keyword evidence="2" id="KW-1185">Reference proteome</keyword>
<dbReference type="Proteomes" id="UP000832011">
    <property type="component" value="Chromosome"/>
</dbReference>